<gene>
    <name evidence="10" type="ORF">H9Q79_11580</name>
</gene>
<dbReference type="InterPro" id="IPR005845">
    <property type="entry name" value="A-D-PHexomutase_a/b/a-II"/>
</dbReference>
<dbReference type="GO" id="GO:0046872">
    <property type="term" value="F:metal ion binding"/>
    <property type="evidence" value="ECO:0007669"/>
    <property type="project" value="UniProtKB-KW"/>
</dbReference>
<dbReference type="Pfam" id="PF02879">
    <property type="entry name" value="PGM_PMM_II"/>
    <property type="match status" value="1"/>
</dbReference>
<dbReference type="GO" id="GO:0005975">
    <property type="term" value="P:carbohydrate metabolic process"/>
    <property type="evidence" value="ECO:0007669"/>
    <property type="project" value="InterPro"/>
</dbReference>
<dbReference type="Gene3D" id="3.40.120.10">
    <property type="entry name" value="Alpha-D-Glucose-1,6-Bisphosphate, subunit A, domain 3"/>
    <property type="match status" value="3"/>
</dbReference>
<dbReference type="Gene3D" id="3.30.310.50">
    <property type="entry name" value="Alpha-D-phosphohexomutase, C-terminal domain"/>
    <property type="match status" value="1"/>
</dbReference>
<dbReference type="KEGG" id="whj:H9Q79_11580"/>
<dbReference type="Proteomes" id="UP000515860">
    <property type="component" value="Chromosome"/>
</dbReference>
<name>A0A7G9G9T2_9FIRM</name>
<dbReference type="SUPFAM" id="SSF53738">
    <property type="entry name" value="Phosphoglucomutase, first 3 domains"/>
    <property type="match status" value="3"/>
</dbReference>
<reference evidence="10 11" key="1">
    <citation type="submission" date="2020-08" db="EMBL/GenBank/DDBJ databases">
        <authorList>
            <person name="Liu C."/>
            <person name="Sun Q."/>
        </authorList>
    </citation>
    <scope>NUCLEOTIDE SEQUENCE [LARGE SCALE GENOMIC DNA]</scope>
    <source>
        <strain evidence="10 11">NSJ-29</strain>
    </source>
</reference>
<evidence type="ECO:0000256" key="3">
    <source>
        <dbReference type="ARBA" id="ARBA00022553"/>
    </source>
</evidence>
<dbReference type="CDD" id="cd03089">
    <property type="entry name" value="PMM_PGM"/>
    <property type="match status" value="1"/>
</dbReference>
<evidence type="ECO:0000259" key="9">
    <source>
        <dbReference type="Pfam" id="PF02880"/>
    </source>
</evidence>
<feature type="domain" description="Alpha-D-phosphohexomutase alpha/beta/alpha" evidence="9">
    <location>
        <begin position="252"/>
        <end position="351"/>
    </location>
</feature>
<keyword evidence="6" id="KW-0413">Isomerase</keyword>
<dbReference type="PANTHER" id="PTHR43771:SF2">
    <property type="entry name" value="PHOSPHOMANNOMUTASE_PHOSPHOGLUCOMUTASE"/>
    <property type="match status" value="1"/>
</dbReference>
<dbReference type="RefSeq" id="WP_249328340.1">
    <property type="nucleotide sequence ID" value="NZ_CP060635.1"/>
</dbReference>
<dbReference type="InterPro" id="IPR036900">
    <property type="entry name" value="A-D-PHexomutase_C_sf"/>
</dbReference>
<dbReference type="InterPro" id="IPR005844">
    <property type="entry name" value="A-D-PHexomutase_a/b/a-I"/>
</dbReference>
<dbReference type="EMBL" id="CP060635">
    <property type="protein sequence ID" value="QNM07564.1"/>
    <property type="molecule type" value="Genomic_DNA"/>
</dbReference>
<dbReference type="PANTHER" id="PTHR43771">
    <property type="entry name" value="PHOSPHOMANNOMUTASE"/>
    <property type="match status" value="1"/>
</dbReference>
<dbReference type="Pfam" id="PF02880">
    <property type="entry name" value="PGM_PMM_III"/>
    <property type="match status" value="1"/>
</dbReference>
<comment type="similarity">
    <text evidence="2">Belongs to the phosphohexose mutase family.</text>
</comment>
<dbReference type="InterPro" id="IPR005846">
    <property type="entry name" value="A-D-PHexomutase_a/b/a-III"/>
</dbReference>
<evidence type="ECO:0000256" key="5">
    <source>
        <dbReference type="ARBA" id="ARBA00022842"/>
    </source>
</evidence>
<evidence type="ECO:0000256" key="1">
    <source>
        <dbReference type="ARBA" id="ARBA00001946"/>
    </source>
</evidence>
<evidence type="ECO:0000256" key="2">
    <source>
        <dbReference type="ARBA" id="ARBA00010231"/>
    </source>
</evidence>
<proteinExistence type="inferred from homology"/>
<dbReference type="InterPro" id="IPR016055">
    <property type="entry name" value="A-D-PHexomutase_a/b/a-I/II/III"/>
</dbReference>
<evidence type="ECO:0000256" key="4">
    <source>
        <dbReference type="ARBA" id="ARBA00022723"/>
    </source>
</evidence>
<comment type="cofactor">
    <cofactor evidence="1">
        <name>Mg(2+)</name>
        <dbReference type="ChEBI" id="CHEBI:18420"/>
    </cofactor>
</comment>
<evidence type="ECO:0000313" key="10">
    <source>
        <dbReference type="EMBL" id="QNM07564.1"/>
    </source>
</evidence>
<keyword evidence="11" id="KW-1185">Reference proteome</keyword>
<dbReference type="Pfam" id="PF02878">
    <property type="entry name" value="PGM_PMM_I"/>
    <property type="match status" value="1"/>
</dbReference>
<protein>
    <submittedName>
        <fullName evidence="10">Phosphomannomutase/phosphoglucomutase</fullName>
    </submittedName>
</protein>
<dbReference type="PRINTS" id="PR00509">
    <property type="entry name" value="PGMPMM"/>
</dbReference>
<keyword evidence="3" id="KW-0597">Phosphoprotein</keyword>
<dbReference type="InterPro" id="IPR005841">
    <property type="entry name" value="Alpha-D-phosphohexomutase_SF"/>
</dbReference>
<evidence type="ECO:0000256" key="6">
    <source>
        <dbReference type="ARBA" id="ARBA00023235"/>
    </source>
</evidence>
<sequence length="445" mass="48956">MSIYKDCDIRGIYGEDLREEEMGRIGRAVAGLLQGRTIVVGGDFRTHTPSLKAAFVEALLEGGAKVWDVGQVSTPQLYFSKRFLDAYGSAQITASHNPPKYNGLKLMLGELPVLPEDIREIQDRAESGKFESGEGTFHRVDTGSAYEEMLRSQYGQGKCVPLHVVIDAGNGAMSETAPRVMEALGLRVTRLYCSYDGTFPNRDPNPAVQKNLSALCLKVKEVQADFGVAFDGDGDRAIFVDSAGVPLLAEEAMVIFSDSLVRPGESVVYDLKCSSILQKAVLDAGGVAIMERSGHAFIRRHFLQAGSRLAGEVSGHYFFRELEGDDGLFALVTMADILRKSGRTLRGLLEQVRYTAITPDIRRAAPADEIDRIFRRMEDWAGEPGLKAVRIDGIRLEFPDGSWVLLRRSITEPAFTMRLEAPKEERLAKLLETAGQKLGVDLSSY</sequence>
<accession>A0A7G9G9T2</accession>
<keyword evidence="5" id="KW-0460">Magnesium</keyword>
<organism evidence="10 11">
    <name type="scientific">Wansuia hejianensis</name>
    <dbReference type="NCBI Taxonomy" id="2763667"/>
    <lineage>
        <taxon>Bacteria</taxon>
        <taxon>Bacillati</taxon>
        <taxon>Bacillota</taxon>
        <taxon>Clostridia</taxon>
        <taxon>Lachnospirales</taxon>
        <taxon>Lachnospiraceae</taxon>
        <taxon>Wansuia</taxon>
    </lineage>
</organism>
<dbReference type="SUPFAM" id="SSF55957">
    <property type="entry name" value="Phosphoglucomutase, C-terminal domain"/>
    <property type="match status" value="1"/>
</dbReference>
<keyword evidence="4" id="KW-0479">Metal-binding</keyword>
<dbReference type="GO" id="GO:0016868">
    <property type="term" value="F:intramolecular phosphotransferase activity"/>
    <property type="evidence" value="ECO:0007669"/>
    <property type="project" value="InterPro"/>
</dbReference>
<evidence type="ECO:0000259" key="8">
    <source>
        <dbReference type="Pfam" id="PF02879"/>
    </source>
</evidence>
<feature type="domain" description="Alpha-D-phosphohexomutase alpha/beta/alpha" evidence="7">
    <location>
        <begin position="6"/>
        <end position="130"/>
    </location>
</feature>
<evidence type="ECO:0000259" key="7">
    <source>
        <dbReference type="Pfam" id="PF02878"/>
    </source>
</evidence>
<dbReference type="AlphaFoldDB" id="A0A7G9G9T2"/>
<evidence type="ECO:0000313" key="11">
    <source>
        <dbReference type="Proteomes" id="UP000515860"/>
    </source>
</evidence>
<feature type="domain" description="Alpha-D-phosphohexomutase alpha/beta/alpha" evidence="8">
    <location>
        <begin position="161"/>
        <end position="244"/>
    </location>
</feature>